<evidence type="ECO:0000313" key="1">
    <source>
        <dbReference type="EMBL" id="KTC83975.1"/>
    </source>
</evidence>
<evidence type="ECO:0008006" key="3">
    <source>
        <dbReference type="Google" id="ProtNLM"/>
    </source>
</evidence>
<dbReference type="Proteomes" id="UP000054736">
    <property type="component" value="Unassembled WGS sequence"/>
</dbReference>
<dbReference type="RefSeq" id="WP_058497358.1">
    <property type="nucleotide sequence ID" value="NZ_CAAAIU010000016.1"/>
</dbReference>
<reference evidence="1 2" key="1">
    <citation type="submission" date="2015-11" db="EMBL/GenBank/DDBJ databases">
        <title>Genomic analysis of 38 Legionella species identifies large and diverse effector repertoires.</title>
        <authorList>
            <person name="Burstein D."/>
            <person name="Amaro F."/>
            <person name="Zusman T."/>
            <person name="Lifshitz Z."/>
            <person name="Cohen O."/>
            <person name="Gilbert J.A."/>
            <person name="Pupko T."/>
            <person name="Shuman H.A."/>
            <person name="Segal G."/>
        </authorList>
    </citation>
    <scope>NUCLEOTIDE SEQUENCE [LARGE SCALE GENOMIC DNA]</scope>
    <source>
        <strain evidence="1 2">ATCC 700990</strain>
    </source>
</reference>
<name>A0A0W0SKN2_9GAMM</name>
<dbReference type="PATRIC" id="fig|1212489.4.peg.3279"/>
<comment type="caution">
    <text evidence="1">The sequence shown here is derived from an EMBL/GenBank/DDBJ whole genome shotgun (WGS) entry which is preliminary data.</text>
</comment>
<accession>A0A0W0SKN2</accession>
<sequence length="648" mass="77524">MNLEIKKFHKLRDNTEEFLNEYLIFSKKHGFETALKQLKASDIVISRNKENRYVKLFQQSITALNKTFPSKNKHIQRLKFEAHLLQSLYKKIFSQIPQFSDKNLLAREKAGFLIFLENYLTVNRHIDIACDESQLRKYLLTPEIQASKNKKEYFNQWNQYFNYIEEKTREIRDILLYFHVQSDAYLEEIELSSEEVKKKEIYIPIIRDFWHLSHINELWCYADISIIKKTTGLITSSIDKKKYQAWMIANYRSRQSYLHRGNKVEKARYDRNMYMCSEYFYALPSEIFIKGISFEKWFKAYEVIKQFSIDFIGKRSERKHTIWLSEWFSIKSKEEWVELLKNKTDLSVDDSEKIFACLILNNDGKIKNKGDIFDHPFYKIGRNRYLLFSSIASQLDPIQCLCSLSRQYEEKIFMDNSITSLKYINPLEREVGLGLEKQNISFISNLFIEKEDGIVNTSNRKGEFDFIFQLENTLFFIECKRFLQPFYFEDYQELYGKLNIESKLFKSKVNYAVKQQLMFDPNDSIMKTLFSANWWAQKKIEKIMVTSSCLGEYMYMNGVHILDLEVFNAWLFNKEIVIRELNTDRVIQIIYPKQNNSLLQRFYSLQTEIPTIKVKRDQCTFKKKNTYIAGVKIESFSYEQDIADQFFV</sequence>
<dbReference type="EMBL" id="LNXY01000034">
    <property type="protein sequence ID" value="KTC83975.1"/>
    <property type="molecule type" value="Genomic_DNA"/>
</dbReference>
<protein>
    <recommendedName>
        <fullName evidence="3">NERD domain-containing protein</fullName>
    </recommendedName>
</protein>
<dbReference type="OrthoDB" id="8645235at2"/>
<evidence type="ECO:0000313" key="2">
    <source>
        <dbReference type="Proteomes" id="UP000054736"/>
    </source>
</evidence>
<organism evidence="1 2">
    <name type="scientific">Legionella drozanskii LLAP-1</name>
    <dbReference type="NCBI Taxonomy" id="1212489"/>
    <lineage>
        <taxon>Bacteria</taxon>
        <taxon>Pseudomonadati</taxon>
        <taxon>Pseudomonadota</taxon>
        <taxon>Gammaproteobacteria</taxon>
        <taxon>Legionellales</taxon>
        <taxon>Legionellaceae</taxon>
        <taxon>Legionella</taxon>
    </lineage>
</organism>
<dbReference type="AlphaFoldDB" id="A0A0W0SKN2"/>
<keyword evidence="2" id="KW-1185">Reference proteome</keyword>
<proteinExistence type="predicted"/>
<gene>
    <name evidence="1" type="ORF">Ldro_3095</name>
</gene>